<feature type="transmembrane region" description="Helical" evidence="6">
    <location>
        <begin position="159"/>
        <end position="178"/>
    </location>
</feature>
<evidence type="ECO:0000256" key="4">
    <source>
        <dbReference type="ARBA" id="ARBA00023008"/>
    </source>
</evidence>
<dbReference type="Gene3D" id="2.60.40.1220">
    <property type="match status" value="1"/>
</dbReference>
<protein>
    <recommendedName>
        <fullName evidence="8">CopC domain-containing protein</fullName>
    </recommendedName>
</protein>
<evidence type="ECO:0000256" key="5">
    <source>
        <dbReference type="SAM" id="MobiDB-lite"/>
    </source>
</evidence>
<organism evidence="9 10">
    <name type="scientific">Alteribacillus persepolensis</name>
    <dbReference type="NCBI Taxonomy" id="568899"/>
    <lineage>
        <taxon>Bacteria</taxon>
        <taxon>Bacillati</taxon>
        <taxon>Bacillota</taxon>
        <taxon>Bacilli</taxon>
        <taxon>Bacillales</taxon>
        <taxon>Bacillaceae</taxon>
        <taxon>Alteribacillus</taxon>
    </lineage>
</organism>
<dbReference type="InterPro" id="IPR014756">
    <property type="entry name" value="Ig_E-set"/>
</dbReference>
<dbReference type="GO" id="GO:0030313">
    <property type="term" value="C:cell envelope"/>
    <property type="evidence" value="ECO:0007669"/>
    <property type="project" value="UniProtKB-SubCell"/>
</dbReference>
<evidence type="ECO:0000256" key="6">
    <source>
        <dbReference type="SAM" id="Phobius"/>
    </source>
</evidence>
<dbReference type="PANTHER" id="PTHR34820:SF4">
    <property type="entry name" value="INNER MEMBRANE PROTEIN YEBZ"/>
    <property type="match status" value="1"/>
</dbReference>
<evidence type="ECO:0000313" key="9">
    <source>
        <dbReference type="EMBL" id="SDH86294.1"/>
    </source>
</evidence>
<feature type="signal peptide" evidence="7">
    <location>
        <begin position="1"/>
        <end position="21"/>
    </location>
</feature>
<keyword evidence="10" id="KW-1185">Reference proteome</keyword>
<dbReference type="RefSeq" id="WP_091273946.1">
    <property type="nucleotide sequence ID" value="NZ_FNDK01000013.1"/>
</dbReference>
<dbReference type="Pfam" id="PF04234">
    <property type="entry name" value="CopC"/>
    <property type="match status" value="1"/>
</dbReference>
<feature type="compositionally biased region" description="Acidic residues" evidence="5">
    <location>
        <begin position="138"/>
        <end position="154"/>
    </location>
</feature>
<comment type="subcellular location">
    <subcellularLocation>
        <location evidence="1">Cell envelope</location>
    </subcellularLocation>
</comment>
<dbReference type="InterPro" id="IPR014755">
    <property type="entry name" value="Cu-Rt/internalin_Ig-like"/>
</dbReference>
<name>A0A1G8FVW9_9BACI</name>
<feature type="domain" description="CopC" evidence="8">
    <location>
        <begin position="22"/>
        <end position="113"/>
    </location>
</feature>
<dbReference type="GO" id="GO:0005507">
    <property type="term" value="F:copper ion binding"/>
    <property type="evidence" value="ECO:0007669"/>
    <property type="project" value="InterPro"/>
</dbReference>
<evidence type="ECO:0000256" key="1">
    <source>
        <dbReference type="ARBA" id="ARBA00004196"/>
    </source>
</evidence>
<dbReference type="GO" id="GO:0046688">
    <property type="term" value="P:response to copper ion"/>
    <property type="evidence" value="ECO:0007669"/>
    <property type="project" value="InterPro"/>
</dbReference>
<evidence type="ECO:0000259" key="8">
    <source>
        <dbReference type="Pfam" id="PF04234"/>
    </source>
</evidence>
<feature type="chain" id="PRO_5011483927" description="CopC domain-containing protein" evidence="7">
    <location>
        <begin position="22"/>
        <end position="184"/>
    </location>
</feature>
<dbReference type="PANTHER" id="PTHR34820">
    <property type="entry name" value="INNER MEMBRANE PROTEIN YEBZ"/>
    <property type="match status" value="1"/>
</dbReference>
<dbReference type="EMBL" id="FNDK01000013">
    <property type="protein sequence ID" value="SDH86294.1"/>
    <property type="molecule type" value="Genomic_DNA"/>
</dbReference>
<evidence type="ECO:0000256" key="3">
    <source>
        <dbReference type="ARBA" id="ARBA00022729"/>
    </source>
</evidence>
<dbReference type="AlphaFoldDB" id="A0A1G8FVW9"/>
<dbReference type="GO" id="GO:0006825">
    <property type="term" value="P:copper ion transport"/>
    <property type="evidence" value="ECO:0007669"/>
    <property type="project" value="InterPro"/>
</dbReference>
<dbReference type="Proteomes" id="UP000199163">
    <property type="component" value="Unassembled WGS sequence"/>
</dbReference>
<evidence type="ECO:0000313" key="10">
    <source>
        <dbReference type="Proteomes" id="UP000199163"/>
    </source>
</evidence>
<reference evidence="10" key="1">
    <citation type="submission" date="2016-10" db="EMBL/GenBank/DDBJ databases">
        <authorList>
            <person name="Varghese N."/>
            <person name="Submissions S."/>
        </authorList>
    </citation>
    <scope>NUCLEOTIDE SEQUENCE [LARGE SCALE GENOMIC DNA]</scope>
    <source>
        <strain evidence="10">DSM 21632</strain>
    </source>
</reference>
<keyword evidence="2" id="KW-0479">Metal-binding</keyword>
<dbReference type="InterPro" id="IPR032694">
    <property type="entry name" value="CopC/D"/>
</dbReference>
<keyword evidence="6" id="KW-1133">Transmembrane helix</keyword>
<dbReference type="InterPro" id="IPR007348">
    <property type="entry name" value="CopC_dom"/>
</dbReference>
<dbReference type="STRING" id="568899.SAMN05192534_11347"/>
<sequence length="184" mass="20258">MKRFLLSCVVGLVAFPTAAGAHTHLESADPEEGSILEETTTITLSFDSMVQETNTMVLIDESGNELELDEIRHNPEDTIDVQLPEAMNEGEYTLFYSIVGEDGHVMEDELSYTYEASEEESESGSESEREESISSEEASPEEEEQVTQPEEAEDNGNGVLLPATIGLIVIAAGFIIFFSRKKRS</sequence>
<feature type="region of interest" description="Disordered" evidence="5">
    <location>
        <begin position="114"/>
        <end position="158"/>
    </location>
</feature>
<dbReference type="GO" id="GO:0042597">
    <property type="term" value="C:periplasmic space"/>
    <property type="evidence" value="ECO:0007669"/>
    <property type="project" value="InterPro"/>
</dbReference>
<dbReference type="GO" id="GO:0005886">
    <property type="term" value="C:plasma membrane"/>
    <property type="evidence" value="ECO:0007669"/>
    <property type="project" value="TreeGrafter"/>
</dbReference>
<keyword evidence="4" id="KW-0186">Copper</keyword>
<dbReference type="OrthoDB" id="2353937at2"/>
<evidence type="ECO:0000256" key="7">
    <source>
        <dbReference type="SAM" id="SignalP"/>
    </source>
</evidence>
<keyword evidence="6" id="KW-0812">Transmembrane</keyword>
<keyword evidence="6" id="KW-0472">Membrane</keyword>
<evidence type="ECO:0000256" key="2">
    <source>
        <dbReference type="ARBA" id="ARBA00022723"/>
    </source>
</evidence>
<dbReference type="SUPFAM" id="SSF81296">
    <property type="entry name" value="E set domains"/>
    <property type="match status" value="1"/>
</dbReference>
<keyword evidence="3 7" id="KW-0732">Signal</keyword>
<gene>
    <name evidence="9" type="ORF">SAMN05192534_11347</name>
</gene>
<feature type="compositionally biased region" description="Acidic residues" evidence="5">
    <location>
        <begin position="116"/>
        <end position="125"/>
    </location>
</feature>
<proteinExistence type="predicted"/>
<accession>A0A1G8FVW9</accession>